<dbReference type="EMBL" id="KL367475">
    <property type="protein sequence ID" value="KFD72841.1"/>
    <property type="molecule type" value="Genomic_DNA"/>
</dbReference>
<accession>A0A085NTP5</accession>
<dbReference type="Proteomes" id="UP000030758">
    <property type="component" value="Unassembled WGS sequence"/>
</dbReference>
<reference evidence="1" key="1">
    <citation type="journal article" date="2014" name="Nat. Genet.">
        <title>Genome and transcriptome of the porcine whipworm Trichuris suis.</title>
        <authorList>
            <person name="Jex A.R."/>
            <person name="Nejsum P."/>
            <person name="Schwarz E.M."/>
            <person name="Hu L."/>
            <person name="Young N.D."/>
            <person name="Hall R.S."/>
            <person name="Korhonen P.K."/>
            <person name="Liao S."/>
            <person name="Thamsborg S."/>
            <person name="Xia J."/>
            <person name="Xu P."/>
            <person name="Wang S."/>
            <person name="Scheerlinck J.P."/>
            <person name="Hofmann A."/>
            <person name="Sternberg P.W."/>
            <person name="Wang J."/>
            <person name="Gasser R.B."/>
        </authorList>
    </citation>
    <scope>NUCLEOTIDE SEQUENCE [LARGE SCALE GENOMIC DNA]</scope>
    <source>
        <strain evidence="1">DCEP-RM93F</strain>
    </source>
</reference>
<dbReference type="AlphaFoldDB" id="A0A085NTP5"/>
<sequence>MQPYGNAQTFSGIVFKISRVLHKLVSLFQWHGRTFPPPAQSCTHVSPPYVMVSLPPVLLGFRSAYSEHLKSSVAELLCVEPLQLPGEFLSPNNYIKLSEDLSDLVVRL</sequence>
<organism evidence="1">
    <name type="scientific">Trichuris suis</name>
    <name type="common">pig whipworm</name>
    <dbReference type="NCBI Taxonomy" id="68888"/>
    <lineage>
        <taxon>Eukaryota</taxon>
        <taxon>Metazoa</taxon>
        <taxon>Ecdysozoa</taxon>
        <taxon>Nematoda</taxon>
        <taxon>Enoplea</taxon>
        <taxon>Dorylaimia</taxon>
        <taxon>Trichinellida</taxon>
        <taxon>Trichuridae</taxon>
        <taxon>Trichuris</taxon>
    </lineage>
</organism>
<evidence type="ECO:0000313" key="1">
    <source>
        <dbReference type="EMBL" id="KFD72841.1"/>
    </source>
</evidence>
<gene>
    <name evidence="1" type="ORF">M514_14745</name>
</gene>
<name>A0A085NTP5_9BILA</name>
<proteinExistence type="predicted"/>
<protein>
    <submittedName>
        <fullName evidence="1">Uncharacterized protein</fullName>
    </submittedName>
</protein>